<proteinExistence type="predicted"/>
<dbReference type="RefSeq" id="XP_062777355.1">
    <property type="nucleotide sequence ID" value="XM_062921304.1"/>
</dbReference>
<name>A0AAX4IAC1_9PEZI</name>
<protein>
    <submittedName>
        <fullName evidence="1">Uncharacterized protein</fullName>
    </submittedName>
</protein>
<dbReference type="KEGG" id="cdet:87941648"/>
<evidence type="ECO:0000313" key="2">
    <source>
        <dbReference type="Proteomes" id="UP001322277"/>
    </source>
</evidence>
<reference evidence="2" key="1">
    <citation type="journal article" date="2023" name="bioRxiv">
        <title>Complete genome of the Medicago anthracnose fungus, Colletotrichum destructivum, reveals a mini-chromosome-like region within a core chromosome.</title>
        <authorList>
            <person name="Lapalu N."/>
            <person name="Simon A."/>
            <person name="Lu A."/>
            <person name="Plaumann P.-L."/>
            <person name="Amselem J."/>
            <person name="Pigne S."/>
            <person name="Auger A."/>
            <person name="Koch C."/>
            <person name="Dallery J.-F."/>
            <person name="O'Connell R.J."/>
        </authorList>
    </citation>
    <scope>NUCLEOTIDE SEQUENCE [LARGE SCALE GENOMIC DNA]</scope>
    <source>
        <strain evidence="2">CBS 520.97</strain>
    </source>
</reference>
<evidence type="ECO:0000313" key="1">
    <source>
        <dbReference type="EMBL" id="WQF80131.1"/>
    </source>
</evidence>
<gene>
    <name evidence="1" type="ORF">CDEST_05145</name>
</gene>
<dbReference type="GeneID" id="87941648"/>
<dbReference type="AlphaFoldDB" id="A0AAX4IAC1"/>
<dbReference type="Proteomes" id="UP001322277">
    <property type="component" value="Chromosome 3"/>
</dbReference>
<keyword evidence="2" id="KW-1185">Reference proteome</keyword>
<accession>A0AAX4IAC1</accession>
<sequence>MGILEVFQVTRKDYLRLTLDRERGGGPLMARPYCCPITPCPFPTPRMPSNFIRAKLYLPRSSTIFTRLQPNAHWKKEPSDAVHPGLKLASIRPPT</sequence>
<organism evidence="1 2">
    <name type="scientific">Colletotrichum destructivum</name>
    <dbReference type="NCBI Taxonomy" id="34406"/>
    <lineage>
        <taxon>Eukaryota</taxon>
        <taxon>Fungi</taxon>
        <taxon>Dikarya</taxon>
        <taxon>Ascomycota</taxon>
        <taxon>Pezizomycotina</taxon>
        <taxon>Sordariomycetes</taxon>
        <taxon>Hypocreomycetidae</taxon>
        <taxon>Glomerellales</taxon>
        <taxon>Glomerellaceae</taxon>
        <taxon>Colletotrichum</taxon>
        <taxon>Colletotrichum destructivum species complex</taxon>
    </lineage>
</organism>
<dbReference type="EMBL" id="CP137307">
    <property type="protein sequence ID" value="WQF80131.1"/>
    <property type="molecule type" value="Genomic_DNA"/>
</dbReference>